<evidence type="ECO:0000256" key="4">
    <source>
        <dbReference type="ARBA" id="ARBA00022989"/>
    </source>
</evidence>
<accession>A0A918JFN2</accession>
<sequence>MLSFLKNNVDSTIRITGDSMSDFNQPLSRGDYASTPSVKNRVLRNTYWLLAASLIPTILGAALALQLNLNTLLSPGISTIVFLAGAFGLMFAVERNKNSSAGIVWLMAFTFFMGIMLSRMLGFVLSMNNGAQLIMMAFGGTAAIFAAMATVATTSKRDFTGMQKTLFIGAVVLILAAIANIFLQIPALVLTISVLAMIIFSAFMLVDIQRIVNGGETNYISATMAIYLDIYNVFTSLLSILGITGGNSD</sequence>
<dbReference type="GO" id="GO:0005886">
    <property type="term" value="C:plasma membrane"/>
    <property type="evidence" value="ECO:0007669"/>
    <property type="project" value="UniProtKB-SubCell"/>
</dbReference>
<evidence type="ECO:0000256" key="2">
    <source>
        <dbReference type="ARBA" id="ARBA00022475"/>
    </source>
</evidence>
<evidence type="ECO:0000256" key="5">
    <source>
        <dbReference type="ARBA" id="ARBA00023136"/>
    </source>
</evidence>
<dbReference type="AlphaFoldDB" id="A0A918JFN2"/>
<protein>
    <submittedName>
        <fullName evidence="7">BAX inhibitor protein</fullName>
    </submittedName>
</protein>
<feature type="transmembrane region" description="Helical" evidence="6">
    <location>
        <begin position="165"/>
        <end position="182"/>
    </location>
</feature>
<keyword evidence="3 6" id="KW-0812">Transmembrane</keyword>
<gene>
    <name evidence="7" type="ORF">GCM10011450_03060</name>
</gene>
<dbReference type="Pfam" id="PF01027">
    <property type="entry name" value="Bax1-I"/>
    <property type="match status" value="1"/>
</dbReference>
<feature type="transmembrane region" description="Helical" evidence="6">
    <location>
        <begin position="47"/>
        <end position="66"/>
    </location>
</feature>
<feature type="transmembrane region" description="Helical" evidence="6">
    <location>
        <begin position="72"/>
        <end position="91"/>
    </location>
</feature>
<comment type="caution">
    <text evidence="7">The sequence shown here is derived from an EMBL/GenBank/DDBJ whole genome shotgun (WGS) entry which is preliminary data.</text>
</comment>
<dbReference type="Proteomes" id="UP000608345">
    <property type="component" value="Unassembled WGS sequence"/>
</dbReference>
<keyword evidence="8" id="KW-1185">Reference proteome</keyword>
<evidence type="ECO:0000256" key="1">
    <source>
        <dbReference type="ARBA" id="ARBA00004651"/>
    </source>
</evidence>
<feature type="transmembrane region" description="Helical" evidence="6">
    <location>
        <begin position="103"/>
        <end position="125"/>
    </location>
</feature>
<evidence type="ECO:0000313" key="7">
    <source>
        <dbReference type="EMBL" id="GGW76664.1"/>
    </source>
</evidence>
<comment type="subcellular location">
    <subcellularLocation>
        <location evidence="1">Cell membrane</location>
        <topology evidence="1">Multi-pass membrane protein</topology>
    </subcellularLocation>
</comment>
<feature type="transmembrane region" description="Helical" evidence="6">
    <location>
        <begin position="131"/>
        <end position="153"/>
    </location>
</feature>
<dbReference type="PANTHER" id="PTHR23291:SF115">
    <property type="entry name" value="MODULATOR OF FTSH PROTEASE YCCA"/>
    <property type="match status" value="1"/>
</dbReference>
<dbReference type="InterPro" id="IPR006214">
    <property type="entry name" value="Bax_inhibitor_1-related"/>
</dbReference>
<dbReference type="PANTHER" id="PTHR23291">
    <property type="entry name" value="BAX INHIBITOR-RELATED"/>
    <property type="match status" value="1"/>
</dbReference>
<feature type="transmembrane region" description="Helical" evidence="6">
    <location>
        <begin position="188"/>
        <end position="206"/>
    </location>
</feature>
<dbReference type="CDD" id="cd10433">
    <property type="entry name" value="YccA_like"/>
    <property type="match status" value="1"/>
</dbReference>
<reference evidence="7" key="2">
    <citation type="submission" date="2020-09" db="EMBL/GenBank/DDBJ databases">
        <authorList>
            <person name="Sun Q."/>
            <person name="Kim S."/>
        </authorList>
    </citation>
    <scope>NUCLEOTIDE SEQUENCE</scope>
    <source>
        <strain evidence="7">KCTC 23732</strain>
    </source>
</reference>
<proteinExistence type="inferred from homology"/>
<keyword evidence="4 6" id="KW-1133">Transmembrane helix</keyword>
<reference evidence="7" key="1">
    <citation type="journal article" date="2014" name="Int. J. Syst. Evol. Microbiol.">
        <title>Complete genome sequence of Corynebacterium casei LMG S-19264T (=DSM 44701T), isolated from a smear-ripened cheese.</title>
        <authorList>
            <consortium name="US DOE Joint Genome Institute (JGI-PGF)"/>
            <person name="Walter F."/>
            <person name="Albersmeier A."/>
            <person name="Kalinowski J."/>
            <person name="Ruckert C."/>
        </authorList>
    </citation>
    <scope>NUCLEOTIDE SEQUENCE</scope>
    <source>
        <strain evidence="7">KCTC 23732</strain>
    </source>
</reference>
<keyword evidence="5 6" id="KW-0472">Membrane</keyword>
<evidence type="ECO:0000256" key="6">
    <source>
        <dbReference type="RuleBase" id="RU004379"/>
    </source>
</evidence>
<evidence type="ECO:0000256" key="3">
    <source>
        <dbReference type="ARBA" id="ARBA00022692"/>
    </source>
</evidence>
<evidence type="ECO:0000313" key="8">
    <source>
        <dbReference type="Proteomes" id="UP000608345"/>
    </source>
</evidence>
<name>A0A918JFN2_9BURK</name>
<comment type="similarity">
    <text evidence="6">Belongs to the BI1 family.</text>
</comment>
<organism evidence="7 8">
    <name type="scientific">Advenella faeciporci</name>
    <dbReference type="NCBI Taxonomy" id="797535"/>
    <lineage>
        <taxon>Bacteria</taxon>
        <taxon>Pseudomonadati</taxon>
        <taxon>Pseudomonadota</taxon>
        <taxon>Betaproteobacteria</taxon>
        <taxon>Burkholderiales</taxon>
        <taxon>Alcaligenaceae</taxon>
    </lineage>
</organism>
<feature type="transmembrane region" description="Helical" evidence="6">
    <location>
        <begin position="218"/>
        <end position="243"/>
    </location>
</feature>
<keyword evidence="2" id="KW-1003">Cell membrane</keyword>
<dbReference type="EMBL" id="BMYS01000001">
    <property type="protein sequence ID" value="GGW76664.1"/>
    <property type="molecule type" value="Genomic_DNA"/>
</dbReference>